<name>A0ACB5UD26_9FIRM</name>
<protein>
    <submittedName>
        <fullName evidence="1">Uncharacterized protein</fullName>
    </submittedName>
</protein>
<gene>
    <name evidence="1" type="ORF">AN2V17_00700</name>
</gene>
<proteinExistence type="predicted"/>
<keyword evidence="2" id="KW-1185">Reference proteome</keyword>
<evidence type="ECO:0000313" key="2">
    <source>
        <dbReference type="Proteomes" id="UP001374599"/>
    </source>
</evidence>
<evidence type="ECO:0000313" key="1">
    <source>
        <dbReference type="EMBL" id="GMQ60844.1"/>
    </source>
</evidence>
<dbReference type="EMBL" id="BTPU01000001">
    <property type="protein sequence ID" value="GMQ60844.1"/>
    <property type="molecule type" value="Genomic_DNA"/>
</dbReference>
<reference evidence="1" key="1">
    <citation type="submission" date="2023-09" db="EMBL/GenBank/DDBJ databases">
        <title>Vallitalea sediminicola and Vallitalea maricola sp. nov., anaerobic bacteria isolated from marine sediment.</title>
        <authorList>
            <person name="Hirano S."/>
            <person name="Maeda A."/>
            <person name="Terahara T."/>
            <person name="Mori K."/>
            <person name="Hamada M."/>
            <person name="Matsumoto R."/>
            <person name="Kobayashi T."/>
        </authorList>
    </citation>
    <scope>NUCLEOTIDE SEQUENCE</scope>
    <source>
        <strain evidence="1">AN17-2</strain>
    </source>
</reference>
<accession>A0ACB5UD26</accession>
<organism evidence="1 2">
    <name type="scientific">Vallitalea maricola</name>
    <dbReference type="NCBI Taxonomy" id="3074433"/>
    <lineage>
        <taxon>Bacteria</taxon>
        <taxon>Bacillati</taxon>
        <taxon>Bacillota</taxon>
        <taxon>Clostridia</taxon>
        <taxon>Lachnospirales</taxon>
        <taxon>Vallitaleaceae</taxon>
        <taxon>Vallitalea</taxon>
    </lineage>
</organism>
<comment type="caution">
    <text evidence="1">The sequence shown here is derived from an EMBL/GenBank/DDBJ whole genome shotgun (WGS) entry which is preliminary data.</text>
</comment>
<sequence>MKRLREISVYFLMTVLLCTTTCVYASSDDLVKPEVAKVMGLEGNRVEITFNEELDKTTVEDISNYTIFEKYGSKEQLQVLEAELDDTKTKVIITTEKQKSYILYDIYISGIADLSGNVMDNNHKVFIGLDSDNIVHHKDFDIVSVNPLTNKKIKVTFNKKINKYSAENLTNYIIKEKYGVKPVLKVIDAELDSTGYVVTLTTEELRGSILYSIVINNLMDPSEKIFREVDALFVGVSSPVEFVVENVECTSNDTVEITFNFELNEQTIHNMSYYEIGKKYGDKQKVEVFSATLSSDSKKIILKTDVLEPNYLYELKAQNVISVWGNVLEPVTKCFVGR</sequence>
<dbReference type="Proteomes" id="UP001374599">
    <property type="component" value="Unassembled WGS sequence"/>
</dbReference>